<comment type="caution">
    <text evidence="2">The sequence shown here is derived from an EMBL/GenBank/DDBJ whole genome shotgun (WGS) entry which is preliminary data.</text>
</comment>
<feature type="transmembrane region" description="Helical" evidence="1">
    <location>
        <begin position="21"/>
        <end position="42"/>
    </location>
</feature>
<keyword evidence="1" id="KW-0472">Membrane</keyword>
<accession>A0A7X6LWW7</accession>
<dbReference type="EMBL" id="JAAXPE010000006">
    <property type="protein sequence ID" value="NKY85651.1"/>
    <property type="molecule type" value="Genomic_DNA"/>
</dbReference>
<dbReference type="AlphaFoldDB" id="A0A7X6LWW7"/>
<sequence>MKRPGSSAAVRRSPADAARAWGGLLLAAVPTAAVLTLLLYGLGLAMGFGVPGILAIVWLLICVVAAVAGFLGAERRWLSLRFGVRPPTDDERPRLAAAWTRVAGRAGVPASSYSLWVRTADRDFALPDRMIAVTPASLGLPPAELEAVLAQVLGRRVRGRTALCQFIFRNYNLPLVWLERVFLSGPVAAGSWISRQLAPRAGRIFGVGWTAISRVLVACPVIAASTVLVGLPAAVLLRLAPEVAACALVPIVRRIEYRADRTAVELGYGADLGVVLRDRHLSTTEPTALYALSVSAYAPEISAEERVRHIRDGLDELARAGRIAGPGRP</sequence>
<gene>
    <name evidence="2" type="ORF">HGA07_08435</name>
</gene>
<name>A0A7X6LWW7_9NOCA</name>
<reference evidence="2 3" key="1">
    <citation type="submission" date="2020-04" db="EMBL/GenBank/DDBJ databases">
        <title>MicrobeNet Type strains.</title>
        <authorList>
            <person name="Nicholson A.C."/>
        </authorList>
    </citation>
    <scope>NUCLEOTIDE SEQUENCE [LARGE SCALE GENOMIC DNA]</scope>
    <source>
        <strain evidence="2 3">DSM 44445</strain>
    </source>
</reference>
<protein>
    <recommendedName>
        <fullName evidence="4">Zn-dependent protease with chaperone function</fullName>
    </recommendedName>
</protein>
<keyword evidence="1" id="KW-0812">Transmembrane</keyword>
<organism evidence="2 3">
    <name type="scientific">Nocardia veterana</name>
    <dbReference type="NCBI Taxonomy" id="132249"/>
    <lineage>
        <taxon>Bacteria</taxon>
        <taxon>Bacillati</taxon>
        <taxon>Actinomycetota</taxon>
        <taxon>Actinomycetes</taxon>
        <taxon>Mycobacteriales</taxon>
        <taxon>Nocardiaceae</taxon>
        <taxon>Nocardia</taxon>
    </lineage>
</organism>
<dbReference type="Proteomes" id="UP000523447">
    <property type="component" value="Unassembled WGS sequence"/>
</dbReference>
<evidence type="ECO:0000313" key="2">
    <source>
        <dbReference type="EMBL" id="NKY85651.1"/>
    </source>
</evidence>
<keyword evidence="1" id="KW-1133">Transmembrane helix</keyword>
<evidence type="ECO:0000256" key="1">
    <source>
        <dbReference type="SAM" id="Phobius"/>
    </source>
</evidence>
<evidence type="ECO:0008006" key="4">
    <source>
        <dbReference type="Google" id="ProtNLM"/>
    </source>
</evidence>
<dbReference type="RefSeq" id="WP_157171578.1">
    <property type="nucleotide sequence ID" value="NZ_CAWPHS010000056.1"/>
</dbReference>
<proteinExistence type="predicted"/>
<evidence type="ECO:0000313" key="3">
    <source>
        <dbReference type="Proteomes" id="UP000523447"/>
    </source>
</evidence>
<keyword evidence="3" id="KW-1185">Reference proteome</keyword>
<feature type="transmembrane region" description="Helical" evidence="1">
    <location>
        <begin position="48"/>
        <end position="71"/>
    </location>
</feature>